<gene>
    <name evidence="1" type="ORF">BJ138DRAFT_100380</name>
</gene>
<organism evidence="1 2">
    <name type="scientific">Hygrophoropsis aurantiaca</name>
    <dbReference type="NCBI Taxonomy" id="72124"/>
    <lineage>
        <taxon>Eukaryota</taxon>
        <taxon>Fungi</taxon>
        <taxon>Dikarya</taxon>
        <taxon>Basidiomycota</taxon>
        <taxon>Agaricomycotina</taxon>
        <taxon>Agaricomycetes</taxon>
        <taxon>Agaricomycetidae</taxon>
        <taxon>Boletales</taxon>
        <taxon>Coniophorineae</taxon>
        <taxon>Hygrophoropsidaceae</taxon>
        <taxon>Hygrophoropsis</taxon>
    </lineage>
</organism>
<accession>A0ACB7ZRI3</accession>
<keyword evidence="2" id="KW-1185">Reference proteome</keyword>
<proteinExistence type="predicted"/>
<reference evidence="1" key="1">
    <citation type="journal article" date="2021" name="New Phytol.">
        <title>Evolutionary innovations through gain and loss of genes in the ectomycorrhizal Boletales.</title>
        <authorList>
            <person name="Wu G."/>
            <person name="Miyauchi S."/>
            <person name="Morin E."/>
            <person name="Kuo A."/>
            <person name="Drula E."/>
            <person name="Varga T."/>
            <person name="Kohler A."/>
            <person name="Feng B."/>
            <person name="Cao Y."/>
            <person name="Lipzen A."/>
            <person name="Daum C."/>
            <person name="Hundley H."/>
            <person name="Pangilinan J."/>
            <person name="Johnson J."/>
            <person name="Barry K."/>
            <person name="LaButti K."/>
            <person name="Ng V."/>
            <person name="Ahrendt S."/>
            <person name="Min B."/>
            <person name="Choi I.G."/>
            <person name="Park H."/>
            <person name="Plett J.M."/>
            <person name="Magnuson J."/>
            <person name="Spatafora J.W."/>
            <person name="Nagy L.G."/>
            <person name="Henrissat B."/>
            <person name="Grigoriev I.V."/>
            <person name="Yang Z.L."/>
            <person name="Xu J."/>
            <person name="Martin F.M."/>
        </authorList>
    </citation>
    <scope>NUCLEOTIDE SEQUENCE</scope>
    <source>
        <strain evidence="1">ATCC 28755</strain>
    </source>
</reference>
<evidence type="ECO:0000313" key="2">
    <source>
        <dbReference type="Proteomes" id="UP000790377"/>
    </source>
</evidence>
<dbReference type="EMBL" id="MU268810">
    <property type="protein sequence ID" value="KAH7903690.1"/>
    <property type="molecule type" value="Genomic_DNA"/>
</dbReference>
<dbReference type="Proteomes" id="UP000790377">
    <property type="component" value="Unassembled WGS sequence"/>
</dbReference>
<evidence type="ECO:0000313" key="1">
    <source>
        <dbReference type="EMBL" id="KAH7903690.1"/>
    </source>
</evidence>
<name>A0ACB7ZRI3_9AGAM</name>
<protein>
    <submittedName>
        <fullName evidence="1">WD40-repeat-containing domain protein</fullName>
    </submittedName>
</protein>
<comment type="caution">
    <text evidence="1">The sequence shown here is derived from an EMBL/GenBank/DDBJ whole genome shotgun (WGS) entry which is preliminary data.</text>
</comment>
<sequence length="520" mass="56535">MSTATSPEPEKVPAWNYPTKTFKGHTGSGRRVCSVACFKDGKHIITGSHDKTARIWNIENLQQVGESLIHDFEIEQVALSPDERTLLSSGDSGIVMWNLEGRAVMWKTERDRGQSGRRRVAYSPDGKLIAACYGAEIELLNAETGKRIRDPLRSDDSVWSLAFSSDGVRLAMGSWQAVRVIDVATGETSVGPFHAHGSFVNSLAFTIDGQQIVSTGTNIGVWDAASGQRQVKKPMEHQLLGRHKITQVSISPDGQQIASIAEDSRIRIWDLGTGQQIGATLQTIDVTARLFDSFSWSPNGRCIVAGDMEGKIHVWNVTVVDPAPAASSHPLVPSTSRSRASSLSSSILNLPARSQPPTSSRGLRNDFFDDTDSLPASARPQISAIPTIATAPIRLSMPRPTTVKTAPNNPLKSAPAPGNIFGHLGSRFRRDKPALEAIEMQPPPFKTRAKSSVVGKVALAEADVRLYVAKSKKKKQKPDDLADVKVGCWDIFRTLIGTCCLLRKDPDLDSDSESTSSRRK</sequence>